<evidence type="ECO:0000256" key="1">
    <source>
        <dbReference type="SAM" id="Coils"/>
    </source>
</evidence>
<evidence type="ECO:0000313" key="4">
    <source>
        <dbReference type="Proteomes" id="UP000824321"/>
    </source>
</evidence>
<dbReference type="InterPro" id="IPR050445">
    <property type="entry name" value="Bact_polysacc_biosynth/exp"/>
</dbReference>
<feature type="transmembrane region" description="Helical" evidence="2">
    <location>
        <begin position="371"/>
        <end position="394"/>
    </location>
</feature>
<keyword evidence="2" id="KW-0472">Membrane</keyword>
<evidence type="ECO:0008006" key="5">
    <source>
        <dbReference type="Google" id="ProtNLM"/>
    </source>
</evidence>
<dbReference type="PANTHER" id="PTHR32309">
    <property type="entry name" value="TYROSINE-PROTEIN KINASE"/>
    <property type="match status" value="1"/>
</dbReference>
<organism evidence="3 4">
    <name type="scientific">Qipengyuania gelatinilytica</name>
    <dbReference type="NCBI Taxonomy" id="2867231"/>
    <lineage>
        <taxon>Bacteria</taxon>
        <taxon>Pseudomonadati</taxon>
        <taxon>Pseudomonadota</taxon>
        <taxon>Alphaproteobacteria</taxon>
        <taxon>Sphingomonadales</taxon>
        <taxon>Erythrobacteraceae</taxon>
        <taxon>Qipengyuania</taxon>
    </lineage>
</organism>
<evidence type="ECO:0000256" key="2">
    <source>
        <dbReference type="SAM" id="Phobius"/>
    </source>
</evidence>
<reference evidence="3 4" key="1">
    <citation type="submission" date="2021-08" db="EMBL/GenBank/DDBJ databases">
        <title>Comparative Genomics Analysis of the Genus Qipengyuania Reveals Extensive Genetic Diversity and Metabolic Versatility, Including the Description of Fifteen Novel Species.</title>
        <authorList>
            <person name="Liu Y."/>
        </authorList>
    </citation>
    <scope>NUCLEOTIDE SEQUENCE [LARGE SCALE GENOMIC DNA]</scope>
    <source>
        <strain evidence="3 4">1NDH1</strain>
    </source>
</reference>
<keyword evidence="1" id="KW-0175">Coiled coil</keyword>
<feature type="coiled-coil region" evidence="1">
    <location>
        <begin position="167"/>
        <end position="201"/>
    </location>
</feature>
<dbReference type="PANTHER" id="PTHR32309:SF31">
    <property type="entry name" value="CAPSULAR EXOPOLYSACCHARIDE FAMILY"/>
    <property type="match status" value="1"/>
</dbReference>
<dbReference type="EMBL" id="CP081294">
    <property type="protein sequence ID" value="QZD95081.1"/>
    <property type="molecule type" value="Genomic_DNA"/>
</dbReference>
<proteinExistence type="predicted"/>
<keyword evidence="2" id="KW-1133">Transmembrane helix</keyword>
<keyword evidence="4" id="KW-1185">Reference proteome</keyword>
<dbReference type="RefSeq" id="WP_221430823.1">
    <property type="nucleotide sequence ID" value="NZ_CP081294.1"/>
</dbReference>
<gene>
    <name evidence="3" type="ORF">K3136_13590</name>
</gene>
<accession>A0ABX9A1C7</accession>
<dbReference type="Proteomes" id="UP000824321">
    <property type="component" value="Chromosome"/>
</dbReference>
<protein>
    <recommendedName>
        <fullName evidence="5">Chain length determinant protein EpsF</fullName>
    </recommendedName>
</protein>
<name>A0ABX9A1C7_9SPHN</name>
<evidence type="ECO:0000313" key="3">
    <source>
        <dbReference type="EMBL" id="QZD95081.1"/>
    </source>
</evidence>
<sequence>MSIRQILTRIWRFKVLIVISAIICGGSAYAIASFLPNQYLGKAGVQFNNVVYATAGSYSISNKQIDTYVQTEAELARDFRVTGRVVDRLGWTGSYQLAQRYNEVGAQTGLDFRSWLARGVRDSISLQFEEGSPTFQIGYAGFTPQEARYMAGLIRDEFLAYRRDRSRLEAEENAGRIDERIAELRSRMERVEERNAEFARANDIVINEDGEAMSEIRLRLAAASSEPAHQGSTVVADVPRAQQNQLREVESELARLSVDLGPNHPRIRELTEQRDELRSAAASAASIPQMPTGPSNAAIMQIRSQEVMAKAGAIAQAKRYHDELDVLRDQFAELTEMRENFDLDSQSLQADAISTGEATSRDGVYFPNRRLAVAVGAGFGALLAALLGLFLSLLQLKATSTRDLDLLGVDVLGTRTPTAMAS</sequence>
<keyword evidence="2" id="KW-0812">Transmembrane</keyword>